<feature type="transmembrane region" description="Helical" evidence="1">
    <location>
        <begin position="67"/>
        <end position="88"/>
    </location>
</feature>
<keyword evidence="1" id="KW-1133">Transmembrane helix</keyword>
<evidence type="ECO:0000256" key="1">
    <source>
        <dbReference type="SAM" id="Phobius"/>
    </source>
</evidence>
<protein>
    <submittedName>
        <fullName evidence="2">Uncharacterized protein</fullName>
    </submittedName>
</protein>
<dbReference type="AlphaFoldDB" id="A0A4Y3KS13"/>
<sequence>MSDAAVPTPMTRDAAGGAWHLVRIAAVGVFLLAVADLFRWGNRWYVSTAFADDPGYSATLEAGAHHALVRALACLLVAVALAVVGWRVRVTVAPR</sequence>
<name>A0A4Y3KS13_9CELL</name>
<dbReference type="RefSeq" id="WP_141371555.1">
    <property type="nucleotide sequence ID" value="NZ_BJLQ01000045.1"/>
</dbReference>
<proteinExistence type="predicted"/>
<keyword evidence="3" id="KW-1185">Reference proteome</keyword>
<dbReference type="OrthoDB" id="4829953at2"/>
<comment type="caution">
    <text evidence="2">The sequence shown here is derived from an EMBL/GenBank/DDBJ whole genome shotgun (WGS) entry which is preliminary data.</text>
</comment>
<feature type="transmembrane region" description="Helical" evidence="1">
    <location>
        <begin position="20"/>
        <end position="38"/>
    </location>
</feature>
<keyword evidence="1" id="KW-0812">Transmembrane</keyword>
<dbReference type="Proteomes" id="UP000320461">
    <property type="component" value="Unassembled WGS sequence"/>
</dbReference>
<evidence type="ECO:0000313" key="3">
    <source>
        <dbReference type="Proteomes" id="UP000320461"/>
    </source>
</evidence>
<reference evidence="2 3" key="1">
    <citation type="submission" date="2019-06" db="EMBL/GenBank/DDBJ databases">
        <title>Whole genome shotgun sequence of Cellulomonas gelida NBRC 3748.</title>
        <authorList>
            <person name="Hosoyama A."/>
            <person name="Uohara A."/>
            <person name="Ohji S."/>
            <person name="Ichikawa N."/>
        </authorList>
    </citation>
    <scope>NUCLEOTIDE SEQUENCE [LARGE SCALE GENOMIC DNA]</scope>
    <source>
        <strain evidence="2 3">NBRC 3748</strain>
    </source>
</reference>
<dbReference type="EMBL" id="BJLQ01000045">
    <property type="protein sequence ID" value="GEA85720.1"/>
    <property type="molecule type" value="Genomic_DNA"/>
</dbReference>
<accession>A0A4Y3KS13</accession>
<keyword evidence="1" id="KW-0472">Membrane</keyword>
<organism evidence="2 3">
    <name type="scientific">Cellulomonas gelida</name>
    <dbReference type="NCBI Taxonomy" id="1712"/>
    <lineage>
        <taxon>Bacteria</taxon>
        <taxon>Bacillati</taxon>
        <taxon>Actinomycetota</taxon>
        <taxon>Actinomycetes</taxon>
        <taxon>Micrococcales</taxon>
        <taxon>Cellulomonadaceae</taxon>
        <taxon>Cellulomonas</taxon>
    </lineage>
</organism>
<gene>
    <name evidence="2" type="ORF">CGE01nite_29710</name>
</gene>
<evidence type="ECO:0000313" key="2">
    <source>
        <dbReference type="EMBL" id="GEA85720.1"/>
    </source>
</evidence>